<evidence type="ECO:0000256" key="3">
    <source>
        <dbReference type="ARBA" id="ARBA00022729"/>
    </source>
</evidence>
<dbReference type="InterPro" id="IPR026891">
    <property type="entry name" value="Fn3-like"/>
</dbReference>
<name>A0A484NAX5_9ASTE</name>
<evidence type="ECO:0000256" key="2">
    <source>
        <dbReference type="ARBA" id="ARBA00022525"/>
    </source>
</evidence>
<dbReference type="FunFam" id="3.20.20.300:FF:000004">
    <property type="entry name" value="probable beta-D-xylosidase 7"/>
    <property type="match status" value="1"/>
</dbReference>
<dbReference type="InterPro" id="IPR036881">
    <property type="entry name" value="Glyco_hydro_3_C_sf"/>
</dbReference>
<dbReference type="Gene3D" id="3.20.20.300">
    <property type="entry name" value="Glycoside hydrolase, family 3, N-terminal domain"/>
    <property type="match status" value="1"/>
</dbReference>
<dbReference type="PANTHER" id="PTHR42721:SF14">
    <property type="entry name" value="BETA-D-XYLOSIDASE 4-RELATED"/>
    <property type="match status" value="1"/>
</dbReference>
<keyword evidence="4" id="KW-0378">Hydrolase</keyword>
<dbReference type="Pfam" id="PF14310">
    <property type="entry name" value="Fn3-like"/>
    <property type="match status" value="1"/>
</dbReference>
<protein>
    <recommendedName>
        <fullName evidence="8">Fibronectin type III-like domain-containing protein</fullName>
    </recommendedName>
</protein>
<dbReference type="InterPro" id="IPR044993">
    <property type="entry name" value="BXL"/>
</dbReference>
<reference evidence="9 10" key="1">
    <citation type="submission" date="2018-04" db="EMBL/GenBank/DDBJ databases">
        <authorList>
            <person name="Vogel A."/>
        </authorList>
    </citation>
    <scope>NUCLEOTIDE SEQUENCE [LARGE SCALE GENOMIC DNA]</scope>
</reference>
<gene>
    <name evidence="9" type="ORF">CCAM_LOCUS39976</name>
</gene>
<feature type="signal peptide" evidence="7">
    <location>
        <begin position="1"/>
        <end position="24"/>
    </location>
</feature>
<accession>A0A484NAX5</accession>
<dbReference type="GO" id="GO:0031222">
    <property type="term" value="P:arabinan catabolic process"/>
    <property type="evidence" value="ECO:0007669"/>
    <property type="project" value="TreeGrafter"/>
</dbReference>
<evidence type="ECO:0000313" key="9">
    <source>
        <dbReference type="EMBL" id="VFQ98200.1"/>
    </source>
</evidence>
<evidence type="ECO:0000256" key="6">
    <source>
        <dbReference type="ARBA" id="ARBA00023295"/>
    </source>
</evidence>
<organism evidence="9 10">
    <name type="scientific">Cuscuta campestris</name>
    <dbReference type="NCBI Taxonomy" id="132261"/>
    <lineage>
        <taxon>Eukaryota</taxon>
        <taxon>Viridiplantae</taxon>
        <taxon>Streptophyta</taxon>
        <taxon>Embryophyta</taxon>
        <taxon>Tracheophyta</taxon>
        <taxon>Spermatophyta</taxon>
        <taxon>Magnoliopsida</taxon>
        <taxon>eudicotyledons</taxon>
        <taxon>Gunneridae</taxon>
        <taxon>Pentapetalae</taxon>
        <taxon>asterids</taxon>
        <taxon>lamiids</taxon>
        <taxon>Solanales</taxon>
        <taxon>Convolvulaceae</taxon>
        <taxon>Cuscuteae</taxon>
        <taxon>Cuscuta</taxon>
        <taxon>Cuscuta subgen. Grammica</taxon>
        <taxon>Cuscuta sect. Cleistogrammica</taxon>
    </lineage>
</organism>
<dbReference type="EMBL" id="OOIL02006568">
    <property type="protein sequence ID" value="VFQ98200.1"/>
    <property type="molecule type" value="Genomic_DNA"/>
</dbReference>
<dbReference type="SMART" id="SM01217">
    <property type="entry name" value="Fn3_like"/>
    <property type="match status" value="1"/>
</dbReference>
<feature type="chain" id="PRO_5019795635" description="Fibronectin type III-like domain-containing protein" evidence="7">
    <location>
        <begin position="25"/>
        <end position="760"/>
    </location>
</feature>
<dbReference type="Gene3D" id="2.60.40.10">
    <property type="entry name" value="Immunoglobulins"/>
    <property type="match status" value="1"/>
</dbReference>
<dbReference type="SUPFAM" id="SSF51445">
    <property type="entry name" value="(Trans)glycosidases"/>
    <property type="match status" value="1"/>
</dbReference>
<dbReference type="Pfam" id="PF01915">
    <property type="entry name" value="Glyco_hydro_3_C"/>
    <property type="match status" value="1"/>
</dbReference>
<dbReference type="PANTHER" id="PTHR42721">
    <property type="entry name" value="SUGAR HYDROLASE-RELATED"/>
    <property type="match status" value="1"/>
</dbReference>
<evidence type="ECO:0000313" key="10">
    <source>
        <dbReference type="Proteomes" id="UP000595140"/>
    </source>
</evidence>
<evidence type="ECO:0000259" key="8">
    <source>
        <dbReference type="SMART" id="SM01217"/>
    </source>
</evidence>
<sequence>MEAFSSLFFFFFFPLIAMFSTGSAQMEPTFACDVDKVPAYRNFTFCDASLDVKTRVDDLLKRLSLREKISFLVTEASNVTRLGIPKYQWWSEALHGVDLIKSPGYTSLVPGSTIFPAPILSAASFNVTLFHSIAKAISTEARATHNLGLAGLTFFTPNLNIFRDPRWGRGQETPGEDPLLTSKYAVAYVKGLQQHDDGDSNGKLKIAGCCKHYTAYDLDNWNGISRYTFNAVVTKQDMEDTFQPPFESCVRDAKAASVMCSYNQVNGKPVCGDPDLLAGVVRGKWNLNGYIVTDCDSLNKIFNDQHYTKTPEETVALGLKAGVDINCAFFSANHTQAAIDKGLVNETDVDRALENGFSTLMRLGFFDGNPKKQFYGNLGTKDICSQDNQDLAEEAAREGIVLLKNSPGSLPLLATSINSLGVIGPNANATKSMLGNYAGIPCRYTSPLQGLTRFVPTVYTPGCKDVYCETLSINEAKKIASGVDAVVLIMGSDVLIENEGLDRINITLPGKQSALVSEVSKISKGPVILVILSGGGMDVSFAIDNPAITSILWVGFPGEAGGTAIADVIFGSHNPSGKLPVTWYPQSYVEGVPMTDMRMRPDPKSGYLGRTYRFYKGPTVFDFGHGLSYTNFTHTIVIGPPKTIHLHPKENHFCNAVECDPIAIQHSSFSLQMKVKNVGDRSGCDTIILYSSPPPVHSAPQKHLLDFSKVCLLPKEEVLVKFSLHVKDLSVTNENGDKRILLGRYVIHLGEITQTLVLTI</sequence>
<dbReference type="InterPro" id="IPR036962">
    <property type="entry name" value="Glyco_hydro_3_N_sf"/>
</dbReference>
<comment type="subcellular location">
    <subcellularLocation>
        <location evidence="1">Secreted</location>
    </subcellularLocation>
</comment>
<dbReference type="InterPro" id="IPR001764">
    <property type="entry name" value="Glyco_hydro_3_N"/>
</dbReference>
<dbReference type="OrthoDB" id="47059at2759"/>
<dbReference type="Gene3D" id="3.40.50.1700">
    <property type="entry name" value="Glycoside hydrolase family 3 C-terminal domain"/>
    <property type="match status" value="1"/>
</dbReference>
<dbReference type="GO" id="GO:0048046">
    <property type="term" value="C:apoplast"/>
    <property type="evidence" value="ECO:0007669"/>
    <property type="project" value="TreeGrafter"/>
</dbReference>
<keyword evidence="2" id="KW-0964">Secreted</keyword>
<keyword evidence="10" id="KW-1185">Reference proteome</keyword>
<dbReference type="GO" id="GO:0046556">
    <property type="term" value="F:alpha-L-arabinofuranosidase activity"/>
    <property type="evidence" value="ECO:0007669"/>
    <property type="project" value="TreeGrafter"/>
</dbReference>
<feature type="domain" description="Fibronectin type III-like" evidence="8">
    <location>
        <begin position="685"/>
        <end position="753"/>
    </location>
</feature>
<dbReference type="GO" id="GO:0009044">
    <property type="term" value="F:xylan 1,4-beta-xylosidase activity"/>
    <property type="evidence" value="ECO:0007669"/>
    <property type="project" value="InterPro"/>
</dbReference>
<dbReference type="SUPFAM" id="SSF52279">
    <property type="entry name" value="Beta-D-glucan exohydrolase, C-terminal domain"/>
    <property type="match status" value="1"/>
</dbReference>
<keyword evidence="6" id="KW-0326">Glycosidase</keyword>
<dbReference type="AlphaFoldDB" id="A0A484NAX5"/>
<evidence type="ECO:0000256" key="4">
    <source>
        <dbReference type="ARBA" id="ARBA00022801"/>
    </source>
</evidence>
<keyword evidence="5" id="KW-0325">Glycoprotein</keyword>
<evidence type="ECO:0000256" key="7">
    <source>
        <dbReference type="SAM" id="SignalP"/>
    </source>
</evidence>
<evidence type="ECO:0000256" key="1">
    <source>
        <dbReference type="ARBA" id="ARBA00004613"/>
    </source>
</evidence>
<dbReference type="InterPro" id="IPR002772">
    <property type="entry name" value="Glyco_hydro_3_C"/>
</dbReference>
<dbReference type="Pfam" id="PF00933">
    <property type="entry name" value="Glyco_hydro_3"/>
    <property type="match status" value="1"/>
</dbReference>
<dbReference type="InterPro" id="IPR013783">
    <property type="entry name" value="Ig-like_fold"/>
</dbReference>
<dbReference type="InterPro" id="IPR017853">
    <property type="entry name" value="GH"/>
</dbReference>
<keyword evidence="3 7" id="KW-0732">Signal</keyword>
<dbReference type="FunFam" id="3.40.50.1700:FF:000001">
    <property type="entry name" value="probable beta-D-xylosidase 2"/>
    <property type="match status" value="1"/>
</dbReference>
<evidence type="ECO:0000256" key="5">
    <source>
        <dbReference type="ARBA" id="ARBA00023180"/>
    </source>
</evidence>
<proteinExistence type="predicted"/>
<dbReference type="Proteomes" id="UP000595140">
    <property type="component" value="Unassembled WGS sequence"/>
</dbReference>
<dbReference type="GO" id="GO:0045493">
    <property type="term" value="P:xylan catabolic process"/>
    <property type="evidence" value="ECO:0007669"/>
    <property type="project" value="InterPro"/>
</dbReference>